<dbReference type="KEGG" id="vg:1494688"/>
<protein>
    <submittedName>
        <fullName evidence="2">AMV098</fullName>
    </submittedName>
</protein>
<keyword evidence="3" id="KW-1185">Reference proteome</keyword>
<organism evidence="2 3">
    <name type="scientific">Amsacta moorei entomopoxvirus</name>
    <name type="common">AmEPV</name>
    <dbReference type="NCBI Taxonomy" id="28321"/>
    <lineage>
        <taxon>Viruses</taxon>
        <taxon>Varidnaviria</taxon>
        <taxon>Bamfordvirae</taxon>
        <taxon>Nucleocytoviricota</taxon>
        <taxon>Pokkesviricetes</taxon>
        <taxon>Chitovirales</taxon>
        <taxon>Poxviridae</taxon>
        <taxon>Entomopoxvirinae</taxon>
        <taxon>Betaentomopoxvirus</taxon>
    </lineage>
</organism>
<dbReference type="GeneID" id="1494688"/>
<reference evidence="2 3" key="1">
    <citation type="journal article" date="2000" name="Virology">
        <title>Complete genomic sequence of the Amsacta moorei entomopoxvirus: analysis and comparison with other poxviruses.</title>
        <authorList>
            <person name="Bawden A.L."/>
            <person name="Glassberg K.J."/>
            <person name="Diggans J."/>
            <person name="Shaw R."/>
            <person name="Farmerie W."/>
            <person name="Moyer R.W."/>
        </authorList>
    </citation>
    <scope>NUCLEOTIDE SEQUENCE [LARGE SCALE GENOMIC DNA]</scope>
</reference>
<evidence type="ECO:0000313" key="2">
    <source>
        <dbReference type="EMBL" id="AAG02804.1"/>
    </source>
</evidence>
<dbReference type="Proteomes" id="UP000000872">
    <property type="component" value="Segment"/>
</dbReference>
<evidence type="ECO:0000313" key="3">
    <source>
        <dbReference type="Proteomes" id="UP000000872"/>
    </source>
</evidence>
<feature type="region of interest" description="Disordered" evidence="1">
    <location>
        <begin position="73"/>
        <end position="142"/>
    </location>
</feature>
<dbReference type="OrthoDB" id="22768at10239"/>
<feature type="compositionally biased region" description="Low complexity" evidence="1">
    <location>
        <begin position="95"/>
        <end position="105"/>
    </location>
</feature>
<dbReference type="RefSeq" id="NP_064880.1">
    <property type="nucleotide sequence ID" value="NC_002520.1"/>
</dbReference>
<organismHost>
    <name type="scientific">Amsacta</name>
    <dbReference type="NCBI Taxonomy" id="340055"/>
</organismHost>
<accession>Q9EMV1</accession>
<gene>
    <name evidence="2" type="primary">AMV098</name>
</gene>
<evidence type="ECO:0000256" key="1">
    <source>
        <dbReference type="SAM" id="MobiDB-lite"/>
    </source>
</evidence>
<name>Q9EMV1_AMEPV</name>
<sequence>MNEDNIIKHLSVMAFMDSSKLNMLLSTKSAGSQNDYLKEHRWYKINNMNMAALAYEDNGRYFYSKVHLIKDSDDNMGINSVDAYGGQSKKRGKNNPKNNKLVNANPSGNGRRKKNVKKAANSTDDSDHNTNLMGEYNDEKNE</sequence>
<proteinExistence type="predicted"/>
<dbReference type="EMBL" id="AF250284">
    <property type="protein sequence ID" value="AAG02804.1"/>
    <property type="molecule type" value="Genomic_DNA"/>
</dbReference>